<comment type="caution">
    <text evidence="2">The sequence shown here is derived from an EMBL/GenBank/DDBJ whole genome shotgun (WGS) entry which is preliminary data.</text>
</comment>
<name>A0A4C1YCK6_EUMVA</name>
<reference evidence="2 3" key="1">
    <citation type="journal article" date="2019" name="Commun. Biol.">
        <title>The bagworm genome reveals a unique fibroin gene that provides high tensile strength.</title>
        <authorList>
            <person name="Kono N."/>
            <person name="Nakamura H."/>
            <person name="Ohtoshi R."/>
            <person name="Tomita M."/>
            <person name="Numata K."/>
            <person name="Arakawa K."/>
        </authorList>
    </citation>
    <scope>NUCLEOTIDE SEQUENCE [LARGE SCALE GENOMIC DNA]</scope>
</reference>
<keyword evidence="3" id="KW-1185">Reference proteome</keyword>
<evidence type="ECO:0000313" key="2">
    <source>
        <dbReference type="EMBL" id="GBP73826.1"/>
    </source>
</evidence>
<evidence type="ECO:0000313" key="3">
    <source>
        <dbReference type="Proteomes" id="UP000299102"/>
    </source>
</evidence>
<feature type="compositionally biased region" description="Basic and acidic residues" evidence="1">
    <location>
        <begin position="1"/>
        <end position="19"/>
    </location>
</feature>
<gene>
    <name evidence="2" type="ORF">EVAR_54878_1</name>
</gene>
<proteinExistence type="predicted"/>
<evidence type="ECO:0000256" key="1">
    <source>
        <dbReference type="SAM" id="MobiDB-lite"/>
    </source>
</evidence>
<dbReference type="Proteomes" id="UP000299102">
    <property type="component" value="Unassembled WGS sequence"/>
</dbReference>
<organism evidence="2 3">
    <name type="scientific">Eumeta variegata</name>
    <name type="common">Bagworm moth</name>
    <name type="synonym">Eumeta japonica</name>
    <dbReference type="NCBI Taxonomy" id="151549"/>
    <lineage>
        <taxon>Eukaryota</taxon>
        <taxon>Metazoa</taxon>
        <taxon>Ecdysozoa</taxon>
        <taxon>Arthropoda</taxon>
        <taxon>Hexapoda</taxon>
        <taxon>Insecta</taxon>
        <taxon>Pterygota</taxon>
        <taxon>Neoptera</taxon>
        <taxon>Endopterygota</taxon>
        <taxon>Lepidoptera</taxon>
        <taxon>Glossata</taxon>
        <taxon>Ditrysia</taxon>
        <taxon>Tineoidea</taxon>
        <taxon>Psychidae</taxon>
        <taxon>Oiketicinae</taxon>
        <taxon>Eumeta</taxon>
    </lineage>
</organism>
<dbReference type="EMBL" id="BGZK01001187">
    <property type="protein sequence ID" value="GBP73826.1"/>
    <property type="molecule type" value="Genomic_DNA"/>
</dbReference>
<feature type="region of interest" description="Disordered" evidence="1">
    <location>
        <begin position="1"/>
        <end position="43"/>
    </location>
</feature>
<sequence>MGPSPLDHRGRIPDEKTSGHETSPPSHTRTRKQGVEDPRTNGHLRLDCSKINPSLWSLFEGRIRELQKIVYECRCMMLSASVLVVPPSRSVAFDPVPWTTRLVQCVTVCQCFFEPRSGVSGCARARVCVVLRNVYRAATIKLRTFVPVIDSGYRIICTPSPRTVSVLREGSRRATSSPMTLLRCGNPIGFHGLRAVDTPVPSGRLDEAYIAYGLKSQEP</sequence>
<feature type="compositionally biased region" description="Basic and acidic residues" evidence="1">
    <location>
        <begin position="33"/>
        <end position="43"/>
    </location>
</feature>
<protein>
    <submittedName>
        <fullName evidence="2">Uncharacterized protein</fullName>
    </submittedName>
</protein>
<dbReference type="AlphaFoldDB" id="A0A4C1YCK6"/>
<accession>A0A4C1YCK6</accession>